<organism evidence="1 2">
    <name type="scientific">Thelohanellus kitauei</name>
    <name type="common">Myxosporean</name>
    <dbReference type="NCBI Taxonomy" id="669202"/>
    <lineage>
        <taxon>Eukaryota</taxon>
        <taxon>Metazoa</taxon>
        <taxon>Cnidaria</taxon>
        <taxon>Myxozoa</taxon>
        <taxon>Myxosporea</taxon>
        <taxon>Bivalvulida</taxon>
        <taxon>Platysporina</taxon>
        <taxon>Myxobolidae</taxon>
        <taxon>Thelohanellus</taxon>
    </lineage>
</organism>
<name>A0A0C2ITT7_THEKT</name>
<comment type="caution">
    <text evidence="1">The sequence shown here is derived from an EMBL/GenBank/DDBJ whole genome shotgun (WGS) entry which is preliminary data.</text>
</comment>
<dbReference type="Proteomes" id="UP000031668">
    <property type="component" value="Unassembled WGS sequence"/>
</dbReference>
<keyword evidence="2" id="KW-1185">Reference proteome</keyword>
<gene>
    <name evidence="1" type="ORF">RF11_13379</name>
</gene>
<sequence>MVMENRKCKWIIFLRVTAQNRPREYVDVQLSKLLHSGSVKLCCLLVKQVESVEAGKHVDEMTKELIRVEHYIDVDIEFGTVNSREKIDSFTNEIHIYYFMQ</sequence>
<evidence type="ECO:0000313" key="2">
    <source>
        <dbReference type="Proteomes" id="UP000031668"/>
    </source>
</evidence>
<accession>A0A0C2ITT7</accession>
<reference evidence="1 2" key="1">
    <citation type="journal article" date="2014" name="Genome Biol. Evol.">
        <title>The genome of the myxosporean Thelohanellus kitauei shows adaptations to nutrient acquisition within its fish host.</title>
        <authorList>
            <person name="Yang Y."/>
            <person name="Xiong J."/>
            <person name="Zhou Z."/>
            <person name="Huo F."/>
            <person name="Miao W."/>
            <person name="Ran C."/>
            <person name="Liu Y."/>
            <person name="Zhang J."/>
            <person name="Feng J."/>
            <person name="Wang M."/>
            <person name="Wang M."/>
            <person name="Wang L."/>
            <person name="Yao B."/>
        </authorList>
    </citation>
    <scope>NUCLEOTIDE SEQUENCE [LARGE SCALE GENOMIC DNA]</scope>
    <source>
        <strain evidence="1">Wuqing</strain>
    </source>
</reference>
<dbReference type="AlphaFoldDB" id="A0A0C2ITT7"/>
<dbReference type="EMBL" id="JWZT01005751">
    <property type="protein sequence ID" value="KII60217.1"/>
    <property type="molecule type" value="Genomic_DNA"/>
</dbReference>
<evidence type="ECO:0000313" key="1">
    <source>
        <dbReference type="EMBL" id="KII60217.1"/>
    </source>
</evidence>
<proteinExistence type="predicted"/>
<protein>
    <submittedName>
        <fullName evidence="1">Uncharacterized protein</fullName>
    </submittedName>
</protein>